<dbReference type="EMBL" id="CP022386">
    <property type="protein sequence ID" value="ATA86610.1"/>
    <property type="molecule type" value="Genomic_DNA"/>
</dbReference>
<dbReference type="GO" id="GO:0051082">
    <property type="term" value="F:unfolded protein binding"/>
    <property type="evidence" value="ECO:0007669"/>
    <property type="project" value="InterPro"/>
</dbReference>
<reference evidence="6 8" key="3">
    <citation type="submission" date="2023-12" db="EMBL/GenBank/DDBJ databases">
        <title>Genomic sequences of Capnocytophaga and Parvimonas strains.</title>
        <authorList>
            <person name="Watt R.M."/>
            <person name="Wang M."/>
            <person name="Yang T."/>
            <person name="Tong W.M."/>
        </authorList>
    </citation>
    <scope>NUCLEOTIDE SEQUENCE [LARGE SCALE GENOMIC DNA]</scope>
    <source>
        <strain evidence="6 8">CCUG 13156</strain>
    </source>
</reference>
<dbReference type="Gene3D" id="3.30.910.20">
    <property type="entry name" value="Skp domain"/>
    <property type="match status" value="1"/>
</dbReference>
<dbReference type="PANTHER" id="PTHR35089">
    <property type="entry name" value="CHAPERONE PROTEIN SKP"/>
    <property type="match status" value="1"/>
</dbReference>
<evidence type="ECO:0000256" key="2">
    <source>
        <dbReference type="ARBA" id="ARBA00022729"/>
    </source>
</evidence>
<dbReference type="Proteomes" id="UP001324270">
    <property type="component" value="Unassembled WGS sequence"/>
</dbReference>
<protein>
    <submittedName>
        <fullName evidence="6">OmpH family outer membrane protein</fullName>
    </submittedName>
</protein>
<comment type="similarity">
    <text evidence="1">Belongs to the Skp family.</text>
</comment>
<dbReference type="InterPro" id="IPR024930">
    <property type="entry name" value="Skp_dom_sf"/>
</dbReference>
<feature type="coiled-coil region" evidence="3">
    <location>
        <begin position="43"/>
        <end position="121"/>
    </location>
</feature>
<keyword evidence="3" id="KW-0175">Coiled coil</keyword>
<proteinExistence type="inferred from homology"/>
<dbReference type="Pfam" id="PF03938">
    <property type="entry name" value="OmpH"/>
    <property type="match status" value="1"/>
</dbReference>
<evidence type="ECO:0000313" key="7">
    <source>
        <dbReference type="Proteomes" id="UP000217250"/>
    </source>
</evidence>
<feature type="signal peptide" evidence="4">
    <location>
        <begin position="1"/>
        <end position="24"/>
    </location>
</feature>
<evidence type="ECO:0000313" key="6">
    <source>
        <dbReference type="EMBL" id="MEB3039101.1"/>
    </source>
</evidence>
<gene>
    <name evidence="5" type="ORF">CGC50_05170</name>
    <name evidence="6" type="ORF">VJJ49_00115</name>
</gene>
<dbReference type="AlphaFoldDB" id="A0A250FNB1"/>
<evidence type="ECO:0000313" key="8">
    <source>
        <dbReference type="Proteomes" id="UP001324270"/>
    </source>
</evidence>
<dbReference type="PANTHER" id="PTHR35089:SF1">
    <property type="entry name" value="CHAPERONE PROTEIN SKP"/>
    <property type="match status" value="1"/>
</dbReference>
<evidence type="ECO:0000256" key="1">
    <source>
        <dbReference type="ARBA" id="ARBA00009091"/>
    </source>
</evidence>
<name>A0A250FNB1_9FLAO</name>
<sequence>MIRKIRNWVLTAAFVLGGTTIAMAQAKIAHIDSQKLLKEMPEMKTAQAQLQKLEQSYTNDIQASVKEYQKKLEDFQRKVNALTEAQLKEKQAELEKEQRALETMQNNIRQAQQTASEEYQKKSQALIEPIMEKAKKAVQKVAKTQGYQYVLDSAAGAGVIVSDGKDLFNDVKKELGF</sequence>
<feature type="chain" id="PRO_5012987508" evidence="4">
    <location>
        <begin position="25"/>
        <end position="177"/>
    </location>
</feature>
<dbReference type="SMART" id="SM00935">
    <property type="entry name" value="OmpH"/>
    <property type="match status" value="1"/>
</dbReference>
<dbReference type="Proteomes" id="UP000217250">
    <property type="component" value="Chromosome"/>
</dbReference>
<evidence type="ECO:0000256" key="3">
    <source>
        <dbReference type="SAM" id="Coils"/>
    </source>
</evidence>
<evidence type="ECO:0000313" key="5">
    <source>
        <dbReference type="EMBL" id="ATA86610.1"/>
    </source>
</evidence>
<dbReference type="OrthoDB" id="1524711at2"/>
<keyword evidence="8" id="KW-1185">Reference proteome</keyword>
<dbReference type="GO" id="GO:0005829">
    <property type="term" value="C:cytosol"/>
    <property type="evidence" value="ECO:0007669"/>
    <property type="project" value="TreeGrafter"/>
</dbReference>
<reference evidence="7" key="2">
    <citation type="submission" date="2017-06" db="EMBL/GenBank/DDBJ databases">
        <title>Capnocytophaga spp. assemblies.</title>
        <authorList>
            <person name="Gulvik C.A."/>
        </authorList>
    </citation>
    <scope>NUCLEOTIDE SEQUENCE [LARGE SCALE GENOMIC DNA]</scope>
    <source>
        <strain evidence="7">H1496</strain>
    </source>
</reference>
<reference evidence="5" key="1">
    <citation type="journal article" date="2017" name="Genome Announc.">
        <title>Twelve Complete Reference Genomes of Clinical Isolates in the Capnocytophaga Genus.</title>
        <authorList>
            <person name="Villarma A."/>
            <person name="Gulvik C.A."/>
            <person name="Rowe L.A."/>
            <person name="Sheth M."/>
            <person name="Juieng P."/>
            <person name="Nicholson A.C."/>
            <person name="Loparev V.N."/>
            <person name="McQuiston J.R."/>
        </authorList>
    </citation>
    <scope>NUCLEOTIDE SEQUENCE</scope>
    <source>
        <strain evidence="5">H1496</strain>
    </source>
</reference>
<evidence type="ECO:0000256" key="4">
    <source>
        <dbReference type="SAM" id="SignalP"/>
    </source>
</evidence>
<dbReference type="GeneID" id="84807954"/>
<dbReference type="KEGG" id="cgh:CGC50_05170"/>
<keyword evidence="2 4" id="KW-0732">Signal</keyword>
<dbReference type="SUPFAM" id="SSF111384">
    <property type="entry name" value="OmpH-like"/>
    <property type="match status" value="1"/>
</dbReference>
<dbReference type="RefSeq" id="WP_095909965.1">
    <property type="nucleotide sequence ID" value="NZ_CAJPPZ010000003.1"/>
</dbReference>
<dbReference type="EMBL" id="JAYKBV010000001">
    <property type="protein sequence ID" value="MEB3039101.1"/>
    <property type="molecule type" value="Genomic_DNA"/>
</dbReference>
<organism evidence="5 7">
    <name type="scientific">Capnocytophaga gingivalis</name>
    <dbReference type="NCBI Taxonomy" id="1017"/>
    <lineage>
        <taxon>Bacteria</taxon>
        <taxon>Pseudomonadati</taxon>
        <taxon>Bacteroidota</taxon>
        <taxon>Flavobacteriia</taxon>
        <taxon>Flavobacteriales</taxon>
        <taxon>Flavobacteriaceae</taxon>
        <taxon>Capnocytophaga</taxon>
    </lineage>
</organism>
<accession>A0A250FNB1</accession>
<dbReference type="InterPro" id="IPR005632">
    <property type="entry name" value="Chaperone_Skp"/>
</dbReference>
<dbReference type="GO" id="GO:0050821">
    <property type="term" value="P:protein stabilization"/>
    <property type="evidence" value="ECO:0007669"/>
    <property type="project" value="TreeGrafter"/>
</dbReference>